<name>A0A7J7IN35_9RHOD</name>
<sequence>METGRETSARTLAEQAARRRERILANRRRRMAVASGYTAEEVAEAARQDRVTVTRPLQASKAGSNGGQLASAESASVARDLASKRQLYLFHGAERWRLLSWEIVLVLAAALCGFGTWTQVRSPNTSLLPAVPRLSAPLVFMTLELAGFGSALMQRWLENRPWRMISECWWLLTRLRRWSVDAALFFFLYFASYMMLMTMETCLVRID</sequence>
<keyword evidence="1" id="KW-1133">Transmembrane helix</keyword>
<proteinExistence type="predicted"/>
<keyword evidence="3" id="KW-1185">Reference proteome</keyword>
<feature type="transmembrane region" description="Helical" evidence="1">
    <location>
        <begin position="138"/>
        <end position="157"/>
    </location>
</feature>
<gene>
    <name evidence="2" type="ORF">F1559_001984</name>
</gene>
<accession>A0A7J7IN35</accession>
<evidence type="ECO:0000313" key="3">
    <source>
        <dbReference type="Proteomes" id="UP000530660"/>
    </source>
</evidence>
<keyword evidence="1" id="KW-0812">Transmembrane</keyword>
<keyword evidence="1" id="KW-0472">Membrane</keyword>
<dbReference type="AlphaFoldDB" id="A0A7J7IN35"/>
<dbReference type="EMBL" id="VWRR01000004">
    <property type="protein sequence ID" value="KAF6004119.1"/>
    <property type="molecule type" value="Genomic_DNA"/>
</dbReference>
<dbReference type="OrthoDB" id="10582541at2759"/>
<reference evidence="2 3" key="1">
    <citation type="journal article" date="2020" name="J. Phycol.">
        <title>Comparative genome analysis reveals Cyanidiococcus gen. nov., a new extremophilic red algal genus sister to Cyanidioschyzon (Cyanidioschyzonaceae, Rhodophyta).</title>
        <authorList>
            <person name="Liu S.-L."/>
            <person name="Chiang Y.-R."/>
            <person name="Yoon H.S."/>
            <person name="Fu H.-Y."/>
        </authorList>
    </citation>
    <scope>NUCLEOTIDE SEQUENCE [LARGE SCALE GENOMIC DNA]</scope>
    <source>
        <strain evidence="2 3">THAL066</strain>
    </source>
</reference>
<dbReference type="Proteomes" id="UP000530660">
    <property type="component" value="Unassembled WGS sequence"/>
</dbReference>
<evidence type="ECO:0000256" key="1">
    <source>
        <dbReference type="SAM" id="Phobius"/>
    </source>
</evidence>
<protein>
    <submittedName>
        <fullName evidence="2">Uncharacterized protein</fullName>
    </submittedName>
</protein>
<comment type="caution">
    <text evidence="2">The sequence shown here is derived from an EMBL/GenBank/DDBJ whole genome shotgun (WGS) entry which is preliminary data.</text>
</comment>
<feature type="transmembrane region" description="Helical" evidence="1">
    <location>
        <begin position="98"/>
        <end position="118"/>
    </location>
</feature>
<organism evidence="2 3">
    <name type="scientific">Cyanidiococcus yangmingshanensis</name>
    <dbReference type="NCBI Taxonomy" id="2690220"/>
    <lineage>
        <taxon>Eukaryota</taxon>
        <taxon>Rhodophyta</taxon>
        <taxon>Bangiophyceae</taxon>
        <taxon>Cyanidiales</taxon>
        <taxon>Cyanidiaceae</taxon>
        <taxon>Cyanidiococcus</taxon>
    </lineage>
</organism>
<feature type="transmembrane region" description="Helical" evidence="1">
    <location>
        <begin position="178"/>
        <end position="196"/>
    </location>
</feature>
<evidence type="ECO:0000313" key="2">
    <source>
        <dbReference type="EMBL" id="KAF6004119.1"/>
    </source>
</evidence>